<evidence type="ECO:0000256" key="8">
    <source>
        <dbReference type="ARBA" id="ARBA00023014"/>
    </source>
</evidence>
<evidence type="ECO:0000256" key="1">
    <source>
        <dbReference type="ARBA" id="ARBA00001946"/>
    </source>
</evidence>
<evidence type="ECO:0000259" key="10">
    <source>
        <dbReference type="Pfam" id="PF02775"/>
    </source>
</evidence>
<reference evidence="12 13" key="1">
    <citation type="submission" date="2007-08" db="EMBL/GenBank/DDBJ databases">
        <title>Complete sequence of Thermotoga lettingae TMO.</title>
        <authorList>
            <consortium name="US DOE Joint Genome Institute"/>
            <person name="Copeland A."/>
            <person name="Lucas S."/>
            <person name="Lapidus A."/>
            <person name="Barry K."/>
            <person name="Glavina del Rio T."/>
            <person name="Dalin E."/>
            <person name="Tice H."/>
            <person name="Pitluck S."/>
            <person name="Foster B."/>
            <person name="Bruce D."/>
            <person name="Schmutz J."/>
            <person name="Larimer F."/>
            <person name="Land M."/>
            <person name="Hauser L."/>
            <person name="Kyrpides N."/>
            <person name="Mikhailova N."/>
            <person name="Nelson K."/>
            <person name="Gogarten J.P."/>
            <person name="Noll K."/>
            <person name="Richardson P."/>
        </authorList>
    </citation>
    <scope>NUCLEOTIDE SEQUENCE [LARGE SCALE GENOMIC DNA]</scope>
    <source>
        <strain evidence="13">ATCC BAA-301 / DSM 14385 / NBRC 107922 / TMO</strain>
    </source>
</reference>
<dbReference type="RefSeq" id="WP_012002616.1">
    <property type="nucleotide sequence ID" value="NC_009828.1"/>
</dbReference>
<dbReference type="GO" id="GO:0016625">
    <property type="term" value="F:oxidoreductase activity, acting on the aldehyde or oxo group of donors, iron-sulfur protein as acceptor"/>
    <property type="evidence" value="ECO:0007669"/>
    <property type="project" value="UniProtKB-ARBA"/>
</dbReference>
<keyword evidence="7" id="KW-0408">Iron</keyword>
<keyword evidence="6" id="KW-0560">Oxidoreductase</keyword>
<name>A8F4Q1_PSELT</name>
<evidence type="ECO:0000256" key="4">
    <source>
        <dbReference type="ARBA" id="ARBA00022723"/>
    </source>
</evidence>
<dbReference type="AlphaFoldDB" id="A8F4Q1"/>
<dbReference type="KEGG" id="tle:Tlet_0569"/>
<dbReference type="NCBIfam" id="TIGR02177">
    <property type="entry name" value="PorB_KorB"/>
    <property type="match status" value="1"/>
</dbReference>
<dbReference type="Pfam" id="PF02775">
    <property type="entry name" value="TPP_enzyme_C"/>
    <property type="match status" value="1"/>
</dbReference>
<evidence type="ECO:0000256" key="5">
    <source>
        <dbReference type="ARBA" id="ARBA00022842"/>
    </source>
</evidence>
<organism evidence="12 13">
    <name type="scientific">Pseudothermotoga lettingae (strain ATCC BAA-301 / DSM 14385 / NBRC 107922 / TMO)</name>
    <name type="common">Thermotoga lettingae</name>
    <dbReference type="NCBI Taxonomy" id="416591"/>
    <lineage>
        <taxon>Bacteria</taxon>
        <taxon>Thermotogati</taxon>
        <taxon>Thermotogota</taxon>
        <taxon>Thermotogae</taxon>
        <taxon>Thermotogales</taxon>
        <taxon>Thermotogaceae</taxon>
        <taxon>Pseudothermotoga</taxon>
    </lineage>
</organism>
<keyword evidence="13" id="KW-1185">Reference proteome</keyword>
<dbReference type="Pfam" id="PF12367">
    <property type="entry name" value="PFO_beta_C"/>
    <property type="match status" value="1"/>
</dbReference>
<dbReference type="OrthoDB" id="9775140at2"/>
<evidence type="ECO:0000259" key="11">
    <source>
        <dbReference type="Pfam" id="PF12367"/>
    </source>
</evidence>
<dbReference type="InterPro" id="IPR029061">
    <property type="entry name" value="THDP-binding"/>
</dbReference>
<keyword evidence="12" id="KW-0670">Pyruvate</keyword>
<comment type="cofactor">
    <cofactor evidence="1">
        <name>Mg(2+)</name>
        <dbReference type="ChEBI" id="CHEBI:18420"/>
    </cofactor>
</comment>
<dbReference type="SUPFAM" id="SSF52518">
    <property type="entry name" value="Thiamin diphosphate-binding fold (THDP-binding)"/>
    <property type="match status" value="1"/>
</dbReference>
<evidence type="ECO:0000313" key="13">
    <source>
        <dbReference type="Proteomes" id="UP000002016"/>
    </source>
</evidence>
<evidence type="ECO:0000256" key="2">
    <source>
        <dbReference type="ARBA" id="ARBA00001964"/>
    </source>
</evidence>
<dbReference type="Gene3D" id="3.40.50.970">
    <property type="match status" value="1"/>
</dbReference>
<dbReference type="InterPro" id="IPR011766">
    <property type="entry name" value="TPP_enzyme_TPP-bd"/>
</dbReference>
<reference evidence="12 13" key="2">
    <citation type="journal article" date="2009" name="Proc. Natl. Acad. Sci. U.S.A.">
        <title>On the chimeric nature, thermophilic origin, and phylogenetic placement of the Thermotogales.</title>
        <authorList>
            <person name="Zhaxybayeva O."/>
            <person name="Swithers K.S."/>
            <person name="Lapierre P."/>
            <person name="Fournier G.P."/>
            <person name="Bickhart D.M."/>
            <person name="DeBoy R.T."/>
            <person name="Nelson K.E."/>
            <person name="Nesbo C.L."/>
            <person name="Doolittle W.F."/>
            <person name="Gogarten J.P."/>
            <person name="Noll K.M."/>
        </authorList>
    </citation>
    <scope>NUCLEOTIDE SEQUENCE [LARGE SCALE GENOMIC DNA]</scope>
    <source>
        <strain evidence="13">ATCC BAA-301 / DSM 14385 / NBRC 107922 / TMO</strain>
    </source>
</reference>
<dbReference type="InterPro" id="IPR011896">
    <property type="entry name" value="OFOB"/>
</dbReference>
<accession>A8F4Q1</accession>
<evidence type="ECO:0000256" key="9">
    <source>
        <dbReference type="ARBA" id="ARBA00023052"/>
    </source>
</evidence>
<evidence type="ECO:0000256" key="7">
    <source>
        <dbReference type="ARBA" id="ARBA00023004"/>
    </source>
</evidence>
<feature type="domain" description="Pyruvate ferredoxin oxidoreductase beta subunit C-terminal" evidence="11">
    <location>
        <begin position="198"/>
        <end position="259"/>
    </location>
</feature>
<evidence type="ECO:0000256" key="6">
    <source>
        <dbReference type="ARBA" id="ARBA00023002"/>
    </source>
</evidence>
<feature type="domain" description="Thiamine pyrophosphate enzyme TPP-binding" evidence="10">
    <location>
        <begin position="51"/>
        <end position="194"/>
    </location>
</feature>
<keyword evidence="5" id="KW-0460">Magnesium</keyword>
<keyword evidence="9" id="KW-0786">Thiamine pyrophosphate</keyword>
<dbReference type="eggNOG" id="COG1013">
    <property type="taxonomic scope" value="Bacteria"/>
</dbReference>
<dbReference type="InterPro" id="IPR032686">
    <property type="entry name" value="PFO_beta_C"/>
</dbReference>
<sequence length="284" mass="31677">MNTEYNIPNIDIAWCPGCGNYAIHDILRKTLQELNIPPEKLVIVSGIGQAAKAPQYIKCNYFNGLHGRSLPVATAIKACNPDLIVIAESGDGCMYGEGGNHLLHTIRRNPDITVLIHNNMVYGLTKGQASPTSPKGFTTPVQIQGTISDPINPISLAISQRASFVARAYCADTEQTKEIIKQAITHKGLAIVDILQPCVTFNKINTYKWFKEHTYYFKNHNPSDISAAFAKAIEVDPLPLGIFYKQEKPTFEEQLPIYSKNRDAIFKRKHDLAKIKEILDIRRG</sequence>
<evidence type="ECO:0000256" key="3">
    <source>
        <dbReference type="ARBA" id="ARBA00001966"/>
    </source>
</evidence>
<protein>
    <submittedName>
        <fullName evidence="12">Pyruvate ferredoxin/flavodoxin oxidoreductase, beta subunit</fullName>
    </submittedName>
</protein>
<dbReference type="PANTHER" id="PTHR48084:SF4">
    <property type="entry name" value="2-OXOGLUTARATE OXIDOREDUCTASE SUBUNIT KORB"/>
    <property type="match status" value="1"/>
</dbReference>
<dbReference type="InterPro" id="IPR051457">
    <property type="entry name" value="2-oxoacid:Fd_oxidoreductase"/>
</dbReference>
<dbReference type="GO" id="GO:0051536">
    <property type="term" value="F:iron-sulfur cluster binding"/>
    <property type="evidence" value="ECO:0007669"/>
    <property type="project" value="UniProtKB-KW"/>
</dbReference>
<keyword evidence="4" id="KW-0479">Metal-binding</keyword>
<evidence type="ECO:0000313" key="12">
    <source>
        <dbReference type="EMBL" id="ABV33135.1"/>
    </source>
</evidence>
<comment type="cofactor">
    <cofactor evidence="2">
        <name>thiamine diphosphate</name>
        <dbReference type="ChEBI" id="CHEBI:58937"/>
    </cofactor>
</comment>
<dbReference type="HOGENOM" id="CLU_048564_0_0_0"/>
<gene>
    <name evidence="12" type="ordered locus">Tlet_0569</name>
</gene>
<comment type="cofactor">
    <cofactor evidence="3">
        <name>[4Fe-4S] cluster</name>
        <dbReference type="ChEBI" id="CHEBI:49883"/>
    </cofactor>
</comment>
<dbReference type="GO" id="GO:0045333">
    <property type="term" value="P:cellular respiration"/>
    <property type="evidence" value="ECO:0007669"/>
    <property type="project" value="UniProtKB-ARBA"/>
</dbReference>
<dbReference type="STRING" id="416591.Tlet_0569"/>
<dbReference type="GO" id="GO:0046872">
    <property type="term" value="F:metal ion binding"/>
    <property type="evidence" value="ECO:0007669"/>
    <property type="project" value="UniProtKB-KW"/>
</dbReference>
<dbReference type="CDD" id="cd03375">
    <property type="entry name" value="TPP_OGFOR"/>
    <property type="match status" value="1"/>
</dbReference>
<dbReference type="EMBL" id="CP000812">
    <property type="protein sequence ID" value="ABV33135.1"/>
    <property type="molecule type" value="Genomic_DNA"/>
</dbReference>
<keyword evidence="8" id="KW-0411">Iron-sulfur</keyword>
<dbReference type="NCBIfam" id="NF008821">
    <property type="entry name" value="PRK11869.1"/>
    <property type="match status" value="1"/>
</dbReference>
<dbReference type="GO" id="GO:0030976">
    <property type="term" value="F:thiamine pyrophosphate binding"/>
    <property type="evidence" value="ECO:0007669"/>
    <property type="project" value="InterPro"/>
</dbReference>
<dbReference type="Proteomes" id="UP000002016">
    <property type="component" value="Chromosome"/>
</dbReference>
<proteinExistence type="predicted"/>
<dbReference type="PANTHER" id="PTHR48084">
    <property type="entry name" value="2-OXOGLUTARATE OXIDOREDUCTASE SUBUNIT KORB-RELATED"/>
    <property type="match status" value="1"/>
</dbReference>